<dbReference type="Proteomes" id="UP001283361">
    <property type="component" value="Unassembled WGS sequence"/>
</dbReference>
<name>A0AAE1B4D7_9GAST</name>
<protein>
    <submittedName>
        <fullName evidence="1">Uncharacterized protein</fullName>
    </submittedName>
</protein>
<accession>A0AAE1B4D7</accession>
<evidence type="ECO:0000313" key="2">
    <source>
        <dbReference type="Proteomes" id="UP001283361"/>
    </source>
</evidence>
<keyword evidence="2" id="KW-1185">Reference proteome</keyword>
<organism evidence="1 2">
    <name type="scientific">Elysia crispata</name>
    <name type="common">lettuce slug</name>
    <dbReference type="NCBI Taxonomy" id="231223"/>
    <lineage>
        <taxon>Eukaryota</taxon>
        <taxon>Metazoa</taxon>
        <taxon>Spiralia</taxon>
        <taxon>Lophotrochozoa</taxon>
        <taxon>Mollusca</taxon>
        <taxon>Gastropoda</taxon>
        <taxon>Heterobranchia</taxon>
        <taxon>Euthyneura</taxon>
        <taxon>Panpulmonata</taxon>
        <taxon>Sacoglossa</taxon>
        <taxon>Placobranchoidea</taxon>
        <taxon>Plakobranchidae</taxon>
        <taxon>Elysia</taxon>
    </lineage>
</organism>
<evidence type="ECO:0000313" key="1">
    <source>
        <dbReference type="EMBL" id="KAK3799278.1"/>
    </source>
</evidence>
<reference evidence="1" key="1">
    <citation type="journal article" date="2023" name="G3 (Bethesda)">
        <title>A reference genome for the long-term kleptoplast-retaining sea slug Elysia crispata morphotype clarki.</title>
        <authorList>
            <person name="Eastman K.E."/>
            <person name="Pendleton A.L."/>
            <person name="Shaikh M.A."/>
            <person name="Suttiyut T."/>
            <person name="Ogas R."/>
            <person name="Tomko P."/>
            <person name="Gavelis G."/>
            <person name="Widhalm J.R."/>
            <person name="Wisecaver J.H."/>
        </authorList>
    </citation>
    <scope>NUCLEOTIDE SEQUENCE</scope>
    <source>
        <strain evidence="1">ECLA1</strain>
    </source>
</reference>
<dbReference type="EMBL" id="JAWDGP010000590">
    <property type="protein sequence ID" value="KAK3799278.1"/>
    <property type="molecule type" value="Genomic_DNA"/>
</dbReference>
<comment type="caution">
    <text evidence="1">The sequence shown here is derived from an EMBL/GenBank/DDBJ whole genome shotgun (WGS) entry which is preliminary data.</text>
</comment>
<proteinExistence type="predicted"/>
<gene>
    <name evidence="1" type="ORF">RRG08_054404</name>
</gene>
<dbReference type="AlphaFoldDB" id="A0AAE1B4D7"/>
<sequence length="195" mass="21743">MPALSTSVHGHLQHAQIRGNITRGGRLSILCWKLVDVNVYTAECSGGEIKLALLRRSHQRIYTVGQGLVLCGFVIRTGHRAGPEKQRVHSPERFGDMLVKVQFYSGVVIGAEPVVLLHVHHKRSESLKRVIAMPEPSTFSRVAMSLDWILLISSSLSSSPPANSTHNLTSDQGLEQLWLMLRLTREYLMELMGLK</sequence>